<feature type="region of interest" description="Disordered" evidence="8">
    <location>
        <begin position="930"/>
        <end position="951"/>
    </location>
</feature>
<reference evidence="12" key="1">
    <citation type="journal article" date="2019" name="Int. J. Syst. Evol. Microbiol.">
        <title>The Global Catalogue of Microorganisms (GCM) 10K type strain sequencing project: providing services to taxonomists for standard genome sequencing and annotation.</title>
        <authorList>
            <consortium name="The Broad Institute Genomics Platform"/>
            <consortium name="The Broad Institute Genome Sequencing Center for Infectious Disease"/>
            <person name="Wu L."/>
            <person name="Ma J."/>
        </authorList>
    </citation>
    <scope>NUCLEOTIDE SEQUENCE [LARGE SCALE GENOMIC DNA]</scope>
    <source>
        <strain evidence="12">CGMCC 4.7382</strain>
    </source>
</reference>
<dbReference type="InterPro" id="IPR016039">
    <property type="entry name" value="Thiolase-like"/>
</dbReference>
<feature type="domain" description="Carrier" evidence="9">
    <location>
        <begin position="1993"/>
        <end position="2068"/>
    </location>
</feature>
<dbReference type="Pfam" id="PF00698">
    <property type="entry name" value="Acyl_transf_1"/>
    <property type="match status" value="2"/>
</dbReference>
<evidence type="ECO:0000256" key="8">
    <source>
        <dbReference type="SAM" id="MobiDB-lite"/>
    </source>
</evidence>
<evidence type="ECO:0000256" key="7">
    <source>
        <dbReference type="ARBA" id="ARBA00023315"/>
    </source>
</evidence>
<dbReference type="InterPro" id="IPR009081">
    <property type="entry name" value="PP-bd_ACP"/>
</dbReference>
<dbReference type="EMBL" id="JBHTBH010000019">
    <property type="protein sequence ID" value="MFC7331346.1"/>
    <property type="molecule type" value="Genomic_DNA"/>
</dbReference>
<dbReference type="InterPro" id="IPR015083">
    <property type="entry name" value="NorB/c/GfsB-D-like_docking"/>
</dbReference>
<dbReference type="Pfam" id="PF16197">
    <property type="entry name" value="KAsynt_C_assoc"/>
    <property type="match status" value="2"/>
</dbReference>
<comment type="cofactor">
    <cofactor evidence="1">
        <name>pantetheine 4'-phosphate</name>
        <dbReference type="ChEBI" id="CHEBI:47942"/>
    </cofactor>
</comment>
<feature type="domain" description="Ketosynthase family 3 (KS3)" evidence="10">
    <location>
        <begin position="1064"/>
        <end position="1490"/>
    </location>
</feature>
<dbReference type="SUPFAM" id="SSF55048">
    <property type="entry name" value="Probable ACP-binding domain of malonyl-CoA ACP transacylase"/>
    <property type="match status" value="2"/>
</dbReference>
<dbReference type="InterPro" id="IPR020802">
    <property type="entry name" value="TesA-like"/>
</dbReference>
<dbReference type="InterPro" id="IPR020841">
    <property type="entry name" value="PKS_Beta-ketoAc_synthase_dom"/>
</dbReference>
<feature type="compositionally biased region" description="Low complexity" evidence="8">
    <location>
        <begin position="930"/>
        <end position="950"/>
    </location>
</feature>
<dbReference type="SMART" id="SM00823">
    <property type="entry name" value="PKS_PP"/>
    <property type="match status" value="2"/>
</dbReference>
<keyword evidence="5" id="KW-0045">Antibiotic biosynthesis</keyword>
<dbReference type="InterPro" id="IPR032821">
    <property type="entry name" value="PKS_assoc"/>
</dbReference>
<dbReference type="SMART" id="SM00824">
    <property type="entry name" value="PKS_TE"/>
    <property type="match status" value="1"/>
</dbReference>
<dbReference type="InterPro" id="IPR014031">
    <property type="entry name" value="Ketoacyl_synth_C"/>
</dbReference>
<dbReference type="PROSITE" id="PS52004">
    <property type="entry name" value="KS3_2"/>
    <property type="match status" value="2"/>
</dbReference>
<accession>A0ABW2KPU4</accession>
<keyword evidence="12" id="KW-1185">Reference proteome</keyword>
<evidence type="ECO:0000256" key="6">
    <source>
        <dbReference type="ARBA" id="ARBA00023268"/>
    </source>
</evidence>
<dbReference type="Gene3D" id="3.40.47.10">
    <property type="match status" value="2"/>
</dbReference>
<dbReference type="InterPro" id="IPR020806">
    <property type="entry name" value="PKS_PP-bd"/>
</dbReference>
<dbReference type="InterPro" id="IPR036736">
    <property type="entry name" value="ACP-like_sf"/>
</dbReference>
<dbReference type="InterPro" id="IPR050091">
    <property type="entry name" value="PKS_NRPS_Biosynth_Enz"/>
</dbReference>
<dbReference type="Pfam" id="PF00109">
    <property type="entry name" value="ketoacyl-synt"/>
    <property type="match status" value="2"/>
</dbReference>
<evidence type="ECO:0000259" key="10">
    <source>
        <dbReference type="PROSITE" id="PS52004"/>
    </source>
</evidence>
<comment type="caution">
    <text evidence="11">The sequence shown here is derived from an EMBL/GenBank/DDBJ whole genome shotgun (WGS) entry which is preliminary data.</text>
</comment>
<dbReference type="RefSeq" id="WP_379874133.1">
    <property type="nucleotide sequence ID" value="NZ_JBHTBH010000019.1"/>
</dbReference>
<dbReference type="Gene3D" id="3.40.366.10">
    <property type="entry name" value="Malonyl-Coenzyme A Acyl Carrier Protein, domain 2"/>
    <property type="match status" value="2"/>
</dbReference>
<gene>
    <name evidence="11" type="ORF">ACFQRF_26750</name>
</gene>
<dbReference type="InterPro" id="IPR016036">
    <property type="entry name" value="Malonyl_transacylase_ACP-bd"/>
</dbReference>
<name>A0ABW2KPU4_9ACTN</name>
<dbReference type="Gene3D" id="3.30.70.3290">
    <property type="match status" value="2"/>
</dbReference>
<organism evidence="11 12">
    <name type="scientific">Marinactinospora rubrisoli</name>
    <dbReference type="NCBI Taxonomy" id="2715399"/>
    <lineage>
        <taxon>Bacteria</taxon>
        <taxon>Bacillati</taxon>
        <taxon>Actinomycetota</taxon>
        <taxon>Actinomycetes</taxon>
        <taxon>Streptosporangiales</taxon>
        <taxon>Nocardiopsidaceae</taxon>
        <taxon>Marinactinospora</taxon>
    </lineage>
</organism>
<dbReference type="InterPro" id="IPR001227">
    <property type="entry name" value="Ac_transferase_dom_sf"/>
</dbReference>
<evidence type="ECO:0000256" key="3">
    <source>
        <dbReference type="ARBA" id="ARBA00022553"/>
    </source>
</evidence>
<sequence length="2374" mass="247335">MTTPADRVVEALRASLKENERLRHENHRLGERAREPIAITAMSCRYPGGVGTPEELWELVAAGRDAIGEFPADRGWDLDRLFDADPDHPGTSYAREGGFLHDAPDFDADFFGISPREAIAMDPQQRLLLEAVWEAVERTGTDPLALRGSRTGVFTGSHGQDYGALQAKLARGVDGYLATGSGGAVLSGRVAYTLGLAGPAVTVDTACSSSLVALHLACQALRDDDCDRALVAGVSVMSTPDGWIAFSRQRGLAADGRCKAFAAAADGTGFAEGVGVLVLERLSAARRAGRPVLALVRGSAINQDGASNGLTAPSGPAQERVIRQALAAARLTPADVDAVEAHGTGTTLGDPIEAHAVLAAYGRDRPAGRPLLLGSLKSNIGHAQAAAGVGGVIKMVQAMRHGELPRTLHVDAPSPHVDWSAGAVELLTEHRPWPETGRPRRAGVSSFGISGTNAHAILEQAPAEPGATTVTTAAERPAYPLACPVSAKTPAALRAHAGRLAAHLRDRPGLDPADVAHTLATARSAFRERAVVIAADRAGLLAGLDAVATGEPAPGVLTGTAEGTRRPALLFSGQGAQRAGMGRAAAAAFPEFAAVLARTCEPLDAHLAGGPPGTAAHRPLAAVLAAEPGSPDAGLLDRTVYTQAGLFALETALFRLVESWGVRPALVLGHSIGGLAAAHVAGVFSLEDACALVAARGRLMQALPEGGAMLSVRAAEEEIAPLLAAHADDLSVAAVNGPQATVLSGTAAAVERIAGVLAERGVRTRRLRVSHAFHSPLMEPMLAEFRAVAERVGYAEPRIPVVSDLTGEIADPAEITTADYWVRHIRCPVRYSDAVRSAHALGARTFLELGPDGVLSAMGRDCLPATATGAAPLFVPALRRTRPEDHTLIEAMAALHTRGAASLAPLIPGGGTRPVQLPTYPFQRQRYWPAGPATAADTPAPDAADTAPETATKDVPLARRLAALPAGERDAALLRLVRAHAAAVLGHTHRDAVPADRPFQELGFDSLTAVEFRNRLDTATGLRLPATLVFDHPTPAALAETLRAELLGGTAPAEAPATGPGDPAEPIAIVGMGCRLPGGVGGPDDLWRLLAAGGDAITDFPTDRGWDLDALYHPDPDHPGTSYTRSGGFVAGAADFDPAFFGISPREALAMDPQQRLMLEVSWEALERAGIPPASLRGSRTGVYAGVVSADYATRLRAVPEGLEGYLGNGSAISVLSGRVAYTLGLEGPALTVDTACSSSLVALHLACQALRNGECDMALTGGVTIMSTPDAFIQFSRQRGLAADGRCKAFAAAADGTGWGEGVGVLVVERLSTALANGHPVLAVVRGTAVNQDGASNGLTAPNGPSQQRVIRQALAAARLTPADVDAVEAHGTGTRLGDPIEAQALIAAYGQDRPAGRPLLLGSLKSNIGHTLGAAGVAGVIKTVLAMRHGELPRTLHVDAPSPHVDWSAGAVELLTEHRPWPETGRPHRAAVSSFGVSGTNAHVILEQPPDPTDTAGPAPSAPATVLPWILSARTETALRRQAARLLDHVTGGPGLDPADVGATLASGREVFRHGAVVVAADRAAFAEGLRALAAGEPAAGVAEHRAGPEPGKTAFLFSGQGAQRPRMGAGLRDHHPVFAEVFDDVAARLDAELAGHVDVPLRDVLAAAPGTTAAGLLDRTVYTQTALFAFETALARLLADWGVRPALVLGHSIGALAAAHVAGVFSLEDACALVAARARLMQALPEGGAMLSVRAAEEEIAPLLAAHADDLSVAAVNGPRSTVLSGREPAVAELAAHLTDRGVRTRRLRVSHAFHSPLMEPMLAEFRTVAKQVHYSEPRIPVVSDLTGEAADPAEITTADYWVRHVRSPVRFADAVRRLHTAGAGTFVEIGPAAVLTPMARDCLPDDADPAAFLPAQRADRAEPHALVTAVATLHLRGVRPDWSRLFGARRPRPAELPTYAFDHRRYWLEDAAPTSTRHPATAPTPEPPAPAHPMTGPWLADLPAGQRRTAVLDLVRAHAAAVLGYPEPEAVEDRRPFLEIGLDSLSAVELRDRLAAATGLRLGASLLFDHATPADLADHVTARLAEEPTGTAAGTGTAPLGPLATLYLQACERGRIAEATHLLEAASRIRPAFHRTRLPDPPDPVRLARGGTGPALVCLPSFSPVAGPQEYARFAAHFRGDRDVLALREPGFADGEPLPADLDALARLQAEAVRRHLGTAPFVLVGRSASGWLAHAVTGELAETGPAPAALVLLDSSSPEHMERTGLGDAMGGAMVDRESDADLLSDVKLSAMGCYSRIFAGWRPRPVTTPTLLVRAGEPFAGIDPDGEWRSFWEPPHTAVDVPGDHFSILEDHSATTAQAVAAWLTTGTDTDHPTPSPPGPADNMRSTP</sequence>
<dbReference type="SMART" id="SM00827">
    <property type="entry name" value="PKS_AT"/>
    <property type="match status" value="2"/>
</dbReference>
<dbReference type="InterPro" id="IPR018201">
    <property type="entry name" value="Ketoacyl_synth_AS"/>
</dbReference>
<dbReference type="SUPFAM" id="SSF47336">
    <property type="entry name" value="ACP-like"/>
    <property type="match status" value="2"/>
</dbReference>
<evidence type="ECO:0000313" key="11">
    <source>
        <dbReference type="EMBL" id="MFC7331346.1"/>
    </source>
</evidence>
<evidence type="ECO:0000256" key="1">
    <source>
        <dbReference type="ARBA" id="ARBA00001957"/>
    </source>
</evidence>
<evidence type="ECO:0000259" key="9">
    <source>
        <dbReference type="PROSITE" id="PS50075"/>
    </source>
</evidence>
<dbReference type="Gene3D" id="1.10.1200.10">
    <property type="entry name" value="ACP-like"/>
    <property type="match status" value="2"/>
</dbReference>
<dbReference type="Proteomes" id="UP001596540">
    <property type="component" value="Unassembled WGS sequence"/>
</dbReference>
<dbReference type="InterPro" id="IPR014043">
    <property type="entry name" value="Acyl_transferase_dom"/>
</dbReference>
<feature type="region of interest" description="Disordered" evidence="8">
    <location>
        <begin position="1958"/>
        <end position="1980"/>
    </location>
</feature>
<evidence type="ECO:0000256" key="4">
    <source>
        <dbReference type="ARBA" id="ARBA00022679"/>
    </source>
</evidence>
<dbReference type="Pfam" id="PF00975">
    <property type="entry name" value="Thioesterase"/>
    <property type="match status" value="1"/>
</dbReference>
<feature type="region of interest" description="Disordered" evidence="8">
    <location>
        <begin position="2352"/>
        <end position="2374"/>
    </location>
</feature>
<dbReference type="SUPFAM" id="SSF53474">
    <property type="entry name" value="alpha/beta-Hydrolases"/>
    <property type="match status" value="1"/>
</dbReference>
<dbReference type="PROSITE" id="PS00012">
    <property type="entry name" value="PHOSPHOPANTETHEINE"/>
    <property type="match status" value="1"/>
</dbReference>
<dbReference type="SMART" id="SM01294">
    <property type="entry name" value="PKS_PP_betabranch"/>
    <property type="match status" value="2"/>
</dbReference>
<dbReference type="PANTHER" id="PTHR43775:SF51">
    <property type="entry name" value="INACTIVE PHENOLPHTHIOCEROL SYNTHESIS POLYKETIDE SYNTHASE TYPE I PKS1-RELATED"/>
    <property type="match status" value="1"/>
</dbReference>
<feature type="domain" description="Ketosynthase family 3 (KS3)" evidence="10">
    <location>
        <begin position="34"/>
        <end position="460"/>
    </location>
</feature>
<feature type="compositionally biased region" description="Pro residues" evidence="8">
    <location>
        <begin position="1966"/>
        <end position="1975"/>
    </location>
</feature>
<protein>
    <submittedName>
        <fullName evidence="11">Type I polyketide synthase</fullName>
    </submittedName>
</protein>
<dbReference type="CDD" id="cd00833">
    <property type="entry name" value="PKS"/>
    <property type="match status" value="2"/>
</dbReference>
<dbReference type="SMART" id="SM00825">
    <property type="entry name" value="PKS_KS"/>
    <property type="match status" value="2"/>
</dbReference>
<feature type="domain" description="Carrier" evidence="9">
    <location>
        <begin position="971"/>
        <end position="1046"/>
    </location>
</feature>
<dbReference type="Gene3D" id="3.40.50.1820">
    <property type="entry name" value="alpha/beta hydrolase"/>
    <property type="match status" value="1"/>
</dbReference>
<keyword evidence="2" id="KW-0596">Phosphopantetheine</keyword>
<evidence type="ECO:0000313" key="12">
    <source>
        <dbReference type="Proteomes" id="UP001596540"/>
    </source>
</evidence>
<dbReference type="Pfam" id="PF00550">
    <property type="entry name" value="PP-binding"/>
    <property type="match status" value="2"/>
</dbReference>
<dbReference type="PROSITE" id="PS00606">
    <property type="entry name" value="KS3_1"/>
    <property type="match status" value="2"/>
</dbReference>
<dbReference type="Pfam" id="PF02801">
    <property type="entry name" value="Ketoacyl-synt_C"/>
    <property type="match status" value="2"/>
</dbReference>
<keyword evidence="3" id="KW-0597">Phosphoprotein</keyword>
<keyword evidence="7" id="KW-0012">Acyltransferase</keyword>
<dbReference type="InterPro" id="IPR029058">
    <property type="entry name" value="AB_hydrolase_fold"/>
</dbReference>
<dbReference type="InterPro" id="IPR006162">
    <property type="entry name" value="Ppantetheine_attach_site"/>
</dbReference>
<dbReference type="InterPro" id="IPR001031">
    <property type="entry name" value="Thioesterase"/>
</dbReference>
<dbReference type="SUPFAM" id="SSF52151">
    <property type="entry name" value="FabD/lysophospholipase-like"/>
    <property type="match status" value="2"/>
</dbReference>
<evidence type="ECO:0000256" key="5">
    <source>
        <dbReference type="ARBA" id="ARBA00023194"/>
    </source>
</evidence>
<dbReference type="SUPFAM" id="SSF53901">
    <property type="entry name" value="Thiolase-like"/>
    <property type="match status" value="2"/>
</dbReference>
<proteinExistence type="predicted"/>
<dbReference type="InterPro" id="IPR016035">
    <property type="entry name" value="Acyl_Trfase/lysoPLipase"/>
</dbReference>
<dbReference type="PROSITE" id="PS50075">
    <property type="entry name" value="CARRIER"/>
    <property type="match status" value="2"/>
</dbReference>
<dbReference type="PANTHER" id="PTHR43775">
    <property type="entry name" value="FATTY ACID SYNTHASE"/>
    <property type="match status" value="1"/>
</dbReference>
<keyword evidence="6" id="KW-0511">Multifunctional enzyme</keyword>
<evidence type="ECO:0000256" key="2">
    <source>
        <dbReference type="ARBA" id="ARBA00022450"/>
    </source>
</evidence>
<dbReference type="InterPro" id="IPR014030">
    <property type="entry name" value="Ketoacyl_synth_N"/>
</dbReference>
<keyword evidence="4" id="KW-0808">Transferase</keyword>
<dbReference type="Pfam" id="PF08990">
    <property type="entry name" value="Docking"/>
    <property type="match status" value="1"/>
</dbReference>